<dbReference type="SMART" id="SM00327">
    <property type="entry name" value="VWA"/>
    <property type="match status" value="1"/>
</dbReference>
<dbReference type="InterPro" id="IPR002035">
    <property type="entry name" value="VWF_A"/>
</dbReference>
<evidence type="ECO:0000256" key="1">
    <source>
        <dbReference type="SAM" id="Phobius"/>
    </source>
</evidence>
<feature type="domain" description="VWFA" evidence="2">
    <location>
        <begin position="88"/>
        <end position="282"/>
    </location>
</feature>
<dbReference type="Pfam" id="PF13519">
    <property type="entry name" value="VWA_2"/>
    <property type="match status" value="1"/>
</dbReference>
<protein>
    <submittedName>
        <fullName evidence="3">Ca-activated chloride channel family protein</fullName>
    </submittedName>
</protein>
<dbReference type="PANTHER" id="PTHR22550">
    <property type="entry name" value="SPORE GERMINATION PROTEIN"/>
    <property type="match status" value="1"/>
</dbReference>
<accession>A0A4R3YSW6</accession>
<comment type="caution">
    <text evidence="3">The sequence shown here is derived from an EMBL/GenBank/DDBJ whole genome shotgun (WGS) entry which is preliminary data.</text>
</comment>
<keyword evidence="1" id="KW-0812">Transmembrane</keyword>
<dbReference type="InterPro" id="IPR050768">
    <property type="entry name" value="UPF0353/GerABKA_families"/>
</dbReference>
<dbReference type="PROSITE" id="PS50234">
    <property type="entry name" value="VWFA"/>
    <property type="match status" value="1"/>
</dbReference>
<organism evidence="3 4">
    <name type="scientific">Luteibacter rhizovicinus</name>
    <dbReference type="NCBI Taxonomy" id="242606"/>
    <lineage>
        <taxon>Bacteria</taxon>
        <taxon>Pseudomonadati</taxon>
        <taxon>Pseudomonadota</taxon>
        <taxon>Gammaproteobacteria</taxon>
        <taxon>Lysobacterales</taxon>
        <taxon>Rhodanobacteraceae</taxon>
        <taxon>Luteibacter</taxon>
    </lineage>
</organism>
<dbReference type="Proteomes" id="UP000295645">
    <property type="component" value="Unassembled WGS sequence"/>
</dbReference>
<name>A0A4R3YSW6_9GAMM</name>
<feature type="transmembrane region" description="Helical" evidence="1">
    <location>
        <begin position="49"/>
        <end position="71"/>
    </location>
</feature>
<dbReference type="EMBL" id="SMCS01000002">
    <property type="protein sequence ID" value="TCV96007.1"/>
    <property type="molecule type" value="Genomic_DNA"/>
</dbReference>
<sequence>MLLPEFAWPWLFLVLPLPFVVRRVWRPAAPAQALNLPHPGLVLTQASRARPSTSAVLLFALAWCCLVVAAARPQWLGPPQPQQRSGRATMLAVDLSGSMSREDMLLAGQQVSRFAAVEAIAGDFIDRRAGDEVGLILFGSQAYLVTPLTYDLDAVRAQLHGAVVGLPGTETAIGDALAVAVKRLIALPEQARVVVLLTDGVNNAGSISPAEAAKAAKAAGVRIYTIGIGANAMRVPDFFGSRVINPSADLDVGMLTDIANQTGGRFFRATDTDQLAQAYRAIDALEPMPQAGQPLRPHYELFRWPLLAAMVLLALAALPRFVGPEVRT</sequence>
<dbReference type="Gene3D" id="3.40.50.410">
    <property type="entry name" value="von Willebrand factor, type A domain"/>
    <property type="match status" value="1"/>
</dbReference>
<reference evidence="3 4" key="1">
    <citation type="submission" date="2019-03" db="EMBL/GenBank/DDBJ databases">
        <title>Above-ground endophytic microbial communities from plants in different locations in the United States.</title>
        <authorList>
            <person name="Frank C."/>
        </authorList>
    </citation>
    <scope>NUCLEOTIDE SEQUENCE [LARGE SCALE GENOMIC DNA]</scope>
    <source>
        <strain evidence="3 4">LP_13_YM</strain>
    </source>
</reference>
<proteinExistence type="predicted"/>
<keyword evidence="1" id="KW-0472">Membrane</keyword>
<keyword evidence="1" id="KW-1133">Transmembrane helix</keyword>
<feature type="transmembrane region" description="Helical" evidence="1">
    <location>
        <begin position="304"/>
        <end position="322"/>
    </location>
</feature>
<evidence type="ECO:0000313" key="3">
    <source>
        <dbReference type="EMBL" id="TCV96007.1"/>
    </source>
</evidence>
<evidence type="ECO:0000259" key="2">
    <source>
        <dbReference type="PROSITE" id="PS50234"/>
    </source>
</evidence>
<dbReference type="SUPFAM" id="SSF53300">
    <property type="entry name" value="vWA-like"/>
    <property type="match status" value="1"/>
</dbReference>
<keyword evidence="4" id="KW-1185">Reference proteome</keyword>
<dbReference type="AlphaFoldDB" id="A0A4R3YSW6"/>
<gene>
    <name evidence="3" type="ORF">EC912_102356</name>
</gene>
<evidence type="ECO:0000313" key="4">
    <source>
        <dbReference type="Proteomes" id="UP000295645"/>
    </source>
</evidence>
<dbReference type="InterPro" id="IPR036465">
    <property type="entry name" value="vWFA_dom_sf"/>
</dbReference>
<dbReference type="PANTHER" id="PTHR22550:SF18">
    <property type="entry name" value="VWFA DOMAIN-CONTAINING PROTEIN"/>
    <property type="match status" value="1"/>
</dbReference>